<dbReference type="RefSeq" id="WP_117402799.1">
    <property type="nucleotide sequence ID" value="NZ_QVNQ01000009.1"/>
</dbReference>
<dbReference type="Pfam" id="PF06182">
    <property type="entry name" value="ABC2_membrane_6"/>
    <property type="match status" value="1"/>
</dbReference>
<dbReference type="PANTHER" id="PTHR36832:SF2">
    <property type="entry name" value="INTEGRAL MEMBRANE PROTEIN"/>
    <property type="match status" value="1"/>
</dbReference>
<dbReference type="PANTHER" id="PTHR36832">
    <property type="entry name" value="SLR1174 PROTEIN-RELATED"/>
    <property type="match status" value="1"/>
</dbReference>
<keyword evidence="3" id="KW-1185">Reference proteome</keyword>
<feature type="transmembrane region" description="Helical" evidence="1">
    <location>
        <begin position="228"/>
        <end position="249"/>
    </location>
</feature>
<evidence type="ECO:0000313" key="3">
    <source>
        <dbReference type="Proteomes" id="UP000262882"/>
    </source>
</evidence>
<dbReference type="Proteomes" id="UP000262882">
    <property type="component" value="Unassembled WGS sequence"/>
</dbReference>
<feature type="transmembrane region" description="Helical" evidence="1">
    <location>
        <begin position="173"/>
        <end position="195"/>
    </location>
</feature>
<keyword evidence="1" id="KW-0812">Transmembrane</keyword>
<feature type="transmembrane region" description="Helical" evidence="1">
    <location>
        <begin position="140"/>
        <end position="161"/>
    </location>
</feature>
<dbReference type="InterPro" id="IPR010390">
    <property type="entry name" value="ABC-2_transporter-like"/>
</dbReference>
<dbReference type="EMBL" id="QVNQ01000009">
    <property type="protein sequence ID" value="RFS82451.1"/>
    <property type="molecule type" value="Genomic_DNA"/>
</dbReference>
<dbReference type="AlphaFoldDB" id="A0A372GAR6"/>
<dbReference type="OrthoDB" id="62003at2"/>
<proteinExistence type="predicted"/>
<accession>A0A372GAR6</accession>
<reference evidence="2 3" key="1">
    <citation type="submission" date="2018-08" db="EMBL/GenBank/DDBJ databases">
        <title>Actinomadura spongicola sp. nov., isolated from marine sponge Leucetta chagosensis.</title>
        <authorList>
            <person name="Li L."/>
            <person name="Lin H.W."/>
        </authorList>
    </citation>
    <scope>NUCLEOTIDE SEQUENCE [LARGE SCALE GENOMIC DNA]</scope>
    <source>
        <strain evidence="2 3">LHW52907</strain>
    </source>
</reference>
<evidence type="ECO:0000256" key="1">
    <source>
        <dbReference type="SAM" id="Phobius"/>
    </source>
</evidence>
<keyword evidence="1" id="KW-0472">Membrane</keyword>
<name>A0A372GAR6_9ACTN</name>
<gene>
    <name evidence="2" type="ORF">D0T12_27005</name>
</gene>
<sequence length="262" mass="28095">MGVLPWVWWYGLRRHAAYPLGSATEALTNTVFGFMRAYVLIALWQVRPSLGGYDATDAVTFCFITQALIGPVQIFGGMDLAERIRNGDIAIDLHRPAGLQGWWLADDLGRAAGSLLLRAGPPLLAGALVFPFRAPAPENVAAFAVALLLAVTVSFALRYLVAMGMFWLRDDRGLNAVTLVMSLFFSGMILPLVVFPGTLGTVARTLPWAAMIQVPADVFLGRYDGVELVGALAFQAAWAALLLGTGALATRAARRKLVVHGG</sequence>
<evidence type="ECO:0000313" key="2">
    <source>
        <dbReference type="EMBL" id="RFS82451.1"/>
    </source>
</evidence>
<protein>
    <submittedName>
        <fullName evidence="2">ABC transporter permease</fullName>
    </submittedName>
</protein>
<organism evidence="2 3">
    <name type="scientific">Actinomadura spongiicola</name>
    <dbReference type="NCBI Taxonomy" id="2303421"/>
    <lineage>
        <taxon>Bacteria</taxon>
        <taxon>Bacillati</taxon>
        <taxon>Actinomycetota</taxon>
        <taxon>Actinomycetes</taxon>
        <taxon>Streptosporangiales</taxon>
        <taxon>Thermomonosporaceae</taxon>
        <taxon>Actinomadura</taxon>
    </lineage>
</organism>
<keyword evidence="1" id="KW-1133">Transmembrane helix</keyword>
<comment type="caution">
    <text evidence="2">The sequence shown here is derived from an EMBL/GenBank/DDBJ whole genome shotgun (WGS) entry which is preliminary data.</text>
</comment>